<reference evidence="2 3" key="1">
    <citation type="journal article" date="2024" name="G3 (Bethesda)">
        <title>Genome assembly of Hibiscus sabdariffa L. provides insights into metabolisms of medicinal natural products.</title>
        <authorList>
            <person name="Kim T."/>
        </authorList>
    </citation>
    <scope>NUCLEOTIDE SEQUENCE [LARGE SCALE GENOMIC DNA]</scope>
    <source>
        <strain evidence="2">TK-2024</strain>
        <tissue evidence="2">Old leaves</tissue>
    </source>
</reference>
<comment type="caution">
    <text evidence="2">The sequence shown here is derived from an EMBL/GenBank/DDBJ whole genome shotgun (WGS) entry which is preliminary data.</text>
</comment>
<evidence type="ECO:0000256" key="1">
    <source>
        <dbReference type="SAM" id="SignalP"/>
    </source>
</evidence>
<feature type="signal peptide" evidence="1">
    <location>
        <begin position="1"/>
        <end position="17"/>
    </location>
</feature>
<gene>
    <name evidence="2" type="ORF">V6N12_050758</name>
</gene>
<dbReference type="Proteomes" id="UP001472677">
    <property type="component" value="Unassembled WGS sequence"/>
</dbReference>
<feature type="chain" id="PRO_5047484750" evidence="1">
    <location>
        <begin position="18"/>
        <end position="99"/>
    </location>
</feature>
<keyword evidence="1" id="KW-0732">Signal</keyword>
<organism evidence="2 3">
    <name type="scientific">Hibiscus sabdariffa</name>
    <name type="common">roselle</name>
    <dbReference type="NCBI Taxonomy" id="183260"/>
    <lineage>
        <taxon>Eukaryota</taxon>
        <taxon>Viridiplantae</taxon>
        <taxon>Streptophyta</taxon>
        <taxon>Embryophyta</taxon>
        <taxon>Tracheophyta</taxon>
        <taxon>Spermatophyta</taxon>
        <taxon>Magnoliopsida</taxon>
        <taxon>eudicotyledons</taxon>
        <taxon>Gunneridae</taxon>
        <taxon>Pentapetalae</taxon>
        <taxon>rosids</taxon>
        <taxon>malvids</taxon>
        <taxon>Malvales</taxon>
        <taxon>Malvaceae</taxon>
        <taxon>Malvoideae</taxon>
        <taxon>Hibiscus</taxon>
    </lineage>
</organism>
<accession>A0ABR2GDC2</accession>
<name>A0ABR2GDC2_9ROSI</name>
<evidence type="ECO:0000313" key="3">
    <source>
        <dbReference type="Proteomes" id="UP001472677"/>
    </source>
</evidence>
<keyword evidence="3" id="KW-1185">Reference proteome</keyword>
<evidence type="ECO:0000313" key="2">
    <source>
        <dbReference type="EMBL" id="KAK8600913.1"/>
    </source>
</evidence>
<protein>
    <submittedName>
        <fullName evidence="2">Uncharacterized protein</fullName>
    </submittedName>
</protein>
<proteinExistence type="predicted"/>
<sequence length="99" mass="10016">MALKVLVWGLRVLLGAGVGIEGATGGAGVEVEGVTEGVGVGVEGASVGVQGVGVGVQCATKGDNMEVEGATKGAGRMDNILWRMVWNREGGCEFKKGRK</sequence>
<dbReference type="EMBL" id="JBBPBM010000001">
    <property type="protein sequence ID" value="KAK8600913.1"/>
    <property type="molecule type" value="Genomic_DNA"/>
</dbReference>